<dbReference type="GO" id="GO:0000035">
    <property type="term" value="F:acyl binding"/>
    <property type="evidence" value="ECO:0007669"/>
    <property type="project" value="TreeGrafter"/>
</dbReference>
<dbReference type="Pfam" id="PF00550">
    <property type="entry name" value="PP-binding"/>
    <property type="match status" value="1"/>
</dbReference>
<dbReference type="InterPro" id="IPR009081">
    <property type="entry name" value="PP-bd_ACP"/>
</dbReference>
<comment type="function">
    <text evidence="4">Carrier of the growing fatty acid chain in fatty acid biosynthesis.</text>
</comment>
<evidence type="ECO:0000313" key="6">
    <source>
        <dbReference type="EMBL" id="JAG38456.1"/>
    </source>
</evidence>
<keyword evidence="4" id="KW-0276">Fatty acid metabolism</keyword>
<evidence type="ECO:0000256" key="3">
    <source>
        <dbReference type="ARBA" id="ARBA00022553"/>
    </source>
</evidence>
<dbReference type="InterPro" id="IPR036736">
    <property type="entry name" value="ACP-like_sf"/>
</dbReference>
<dbReference type="PANTHER" id="PTHR20863:SF76">
    <property type="entry name" value="CARRIER DOMAIN-CONTAINING PROTEIN"/>
    <property type="match status" value="1"/>
</dbReference>
<feature type="domain" description="Carrier" evidence="5">
    <location>
        <begin position="46"/>
        <end position="123"/>
    </location>
</feature>
<protein>
    <recommendedName>
        <fullName evidence="4">Acyl carrier protein</fullName>
    </recommendedName>
</protein>
<dbReference type="HAMAP" id="MF_01217">
    <property type="entry name" value="Acyl_carrier"/>
    <property type="match status" value="1"/>
</dbReference>
<keyword evidence="3" id="KW-0597">Phosphoprotein</keyword>
<dbReference type="AlphaFoldDB" id="A0A0A9Z3L0"/>
<keyword evidence="4" id="KW-0275">Fatty acid biosynthesis</keyword>
<keyword evidence="4" id="KW-0443">Lipid metabolism</keyword>
<dbReference type="PANTHER" id="PTHR20863">
    <property type="entry name" value="ACYL CARRIER PROTEIN"/>
    <property type="match status" value="1"/>
</dbReference>
<evidence type="ECO:0000256" key="2">
    <source>
        <dbReference type="ARBA" id="ARBA00022450"/>
    </source>
</evidence>
<reference evidence="6" key="1">
    <citation type="journal article" date="2014" name="PLoS ONE">
        <title>Transcriptome-Based Identification of ABC Transporters in the Western Tarnished Plant Bug Lygus hesperus.</title>
        <authorList>
            <person name="Hull J.J."/>
            <person name="Chaney K."/>
            <person name="Geib S.M."/>
            <person name="Fabrick J.A."/>
            <person name="Brent C.S."/>
            <person name="Walsh D."/>
            <person name="Lavine L.C."/>
        </authorList>
    </citation>
    <scope>NUCLEOTIDE SEQUENCE</scope>
</reference>
<dbReference type="GO" id="GO:0000036">
    <property type="term" value="F:acyl carrier activity"/>
    <property type="evidence" value="ECO:0007669"/>
    <property type="project" value="TreeGrafter"/>
</dbReference>
<dbReference type="InterPro" id="IPR003231">
    <property type="entry name" value="ACP"/>
</dbReference>
<comment type="similarity">
    <text evidence="1">Belongs to the acyl carrier protein (ACP) family.</text>
</comment>
<evidence type="ECO:0000259" key="5">
    <source>
        <dbReference type="PROSITE" id="PS50075"/>
    </source>
</evidence>
<dbReference type="SUPFAM" id="SSF47336">
    <property type="entry name" value="ACP-like"/>
    <property type="match status" value="1"/>
</dbReference>
<gene>
    <name evidence="6" type="primary">acpP_0</name>
    <name evidence="6" type="ORF">CM83_13319</name>
    <name evidence="7" type="ORF">g.22519</name>
</gene>
<dbReference type="EMBL" id="GBHO01005148">
    <property type="protein sequence ID" value="JAG38456.1"/>
    <property type="molecule type" value="Transcribed_RNA"/>
</dbReference>
<dbReference type="EMBL" id="GDHC01002970">
    <property type="protein sequence ID" value="JAQ15659.1"/>
    <property type="molecule type" value="Transcribed_RNA"/>
</dbReference>
<dbReference type="Gene3D" id="1.10.1200.10">
    <property type="entry name" value="ACP-like"/>
    <property type="match status" value="1"/>
</dbReference>
<proteinExistence type="inferred from homology"/>
<evidence type="ECO:0000256" key="1">
    <source>
        <dbReference type="ARBA" id="ARBA00010930"/>
    </source>
</evidence>
<organism evidence="6">
    <name type="scientific">Lygus hesperus</name>
    <name type="common">Western plant bug</name>
    <dbReference type="NCBI Taxonomy" id="30085"/>
    <lineage>
        <taxon>Eukaryota</taxon>
        <taxon>Metazoa</taxon>
        <taxon>Ecdysozoa</taxon>
        <taxon>Arthropoda</taxon>
        <taxon>Hexapoda</taxon>
        <taxon>Insecta</taxon>
        <taxon>Pterygota</taxon>
        <taxon>Neoptera</taxon>
        <taxon>Paraneoptera</taxon>
        <taxon>Hemiptera</taxon>
        <taxon>Heteroptera</taxon>
        <taxon>Panheteroptera</taxon>
        <taxon>Cimicomorpha</taxon>
        <taxon>Miridae</taxon>
        <taxon>Mirini</taxon>
        <taxon>Lygus</taxon>
    </lineage>
</organism>
<evidence type="ECO:0000256" key="4">
    <source>
        <dbReference type="RuleBase" id="RU000722"/>
    </source>
</evidence>
<evidence type="ECO:0000313" key="7">
    <source>
        <dbReference type="EMBL" id="JAQ15659.1"/>
    </source>
</evidence>
<dbReference type="PROSITE" id="PS50075">
    <property type="entry name" value="CARRIER"/>
    <property type="match status" value="1"/>
</dbReference>
<sequence>MRLLATLPKLLQKYSKYFGVQKPRSLTQSRANWMPKYAFSTAAAATETKERIFKLLKEFQAVEKEKLSASDETAKFSDLGIDSLDTVEFLLMVEDEFQIEIPDEQSQDMKTIQDVIKYVSKHTTQ</sequence>
<keyword evidence="2 4" id="KW-0596">Phosphopantetheine</keyword>
<accession>A0A0A9Z3L0</accession>
<keyword evidence="4" id="KW-0444">Lipid biosynthesis</keyword>
<reference evidence="7" key="3">
    <citation type="journal article" date="2016" name="Gigascience">
        <title>De novo construction of an expanded transcriptome assembly for the western tarnished plant bug, Lygus hesperus.</title>
        <authorList>
            <person name="Tassone E.E."/>
            <person name="Geib S.M."/>
            <person name="Hall B."/>
            <person name="Fabrick J.A."/>
            <person name="Brent C.S."/>
            <person name="Hull J.J."/>
        </authorList>
    </citation>
    <scope>NUCLEOTIDE SEQUENCE</scope>
</reference>
<reference evidence="6" key="2">
    <citation type="submission" date="2014-07" db="EMBL/GenBank/DDBJ databases">
        <authorList>
            <person name="Hull J."/>
        </authorList>
    </citation>
    <scope>NUCLEOTIDE SEQUENCE</scope>
</reference>
<name>A0A0A9Z3L0_LYGHE</name>